<protein>
    <submittedName>
        <fullName evidence="2">DUF2339 domain-containing protein</fullName>
    </submittedName>
</protein>
<comment type="caution">
    <text evidence="2">The sequence shown here is derived from an EMBL/GenBank/DDBJ whole genome shotgun (WGS) entry which is preliminary data.</text>
</comment>
<feature type="transmembrane region" description="Helical" evidence="1">
    <location>
        <begin position="493"/>
        <end position="520"/>
    </location>
</feature>
<keyword evidence="1" id="KW-1133">Transmembrane helix</keyword>
<feature type="transmembrane region" description="Helical" evidence="1">
    <location>
        <begin position="461"/>
        <end position="481"/>
    </location>
</feature>
<feature type="transmembrane region" description="Helical" evidence="1">
    <location>
        <begin position="226"/>
        <end position="243"/>
    </location>
</feature>
<evidence type="ECO:0000313" key="3">
    <source>
        <dbReference type="Proteomes" id="UP001501747"/>
    </source>
</evidence>
<feature type="transmembrane region" description="Helical" evidence="1">
    <location>
        <begin position="583"/>
        <end position="601"/>
    </location>
</feature>
<dbReference type="PANTHER" id="PTHR38434:SF1">
    <property type="entry name" value="BLL2549 PROTEIN"/>
    <property type="match status" value="1"/>
</dbReference>
<feature type="transmembrane region" description="Helical" evidence="1">
    <location>
        <begin position="147"/>
        <end position="164"/>
    </location>
</feature>
<dbReference type="Proteomes" id="UP001501747">
    <property type="component" value="Unassembled WGS sequence"/>
</dbReference>
<accession>A0ABP7T6W3</accession>
<feature type="transmembrane region" description="Helical" evidence="1">
    <location>
        <begin position="351"/>
        <end position="369"/>
    </location>
</feature>
<evidence type="ECO:0000313" key="2">
    <source>
        <dbReference type="EMBL" id="GAA4021818.1"/>
    </source>
</evidence>
<keyword evidence="1" id="KW-0812">Transmembrane</keyword>
<feature type="transmembrane region" description="Helical" evidence="1">
    <location>
        <begin position="376"/>
        <end position="393"/>
    </location>
</feature>
<dbReference type="PANTHER" id="PTHR38434">
    <property type="entry name" value="BLL2549 PROTEIN"/>
    <property type="match status" value="1"/>
</dbReference>
<feature type="transmembrane region" description="Helical" evidence="1">
    <location>
        <begin position="176"/>
        <end position="196"/>
    </location>
</feature>
<feature type="transmembrane region" description="Helical" evidence="1">
    <location>
        <begin position="115"/>
        <end position="135"/>
    </location>
</feature>
<feature type="transmembrane region" description="Helical" evidence="1">
    <location>
        <begin position="326"/>
        <end position="345"/>
    </location>
</feature>
<feature type="transmembrane region" description="Helical" evidence="1">
    <location>
        <begin position="202"/>
        <end position="219"/>
    </location>
</feature>
<dbReference type="EMBL" id="BAABAL010000018">
    <property type="protein sequence ID" value="GAA4021818.1"/>
    <property type="molecule type" value="Genomic_DNA"/>
</dbReference>
<keyword evidence="3" id="KW-1185">Reference proteome</keyword>
<evidence type="ECO:0000256" key="1">
    <source>
        <dbReference type="SAM" id="Phobius"/>
    </source>
</evidence>
<dbReference type="InterPro" id="IPR019286">
    <property type="entry name" value="DUF2339_TM"/>
</dbReference>
<organism evidence="2 3">
    <name type="scientific">Allokutzneria multivorans</name>
    <dbReference type="NCBI Taxonomy" id="1142134"/>
    <lineage>
        <taxon>Bacteria</taxon>
        <taxon>Bacillati</taxon>
        <taxon>Actinomycetota</taxon>
        <taxon>Actinomycetes</taxon>
        <taxon>Pseudonocardiales</taxon>
        <taxon>Pseudonocardiaceae</taxon>
        <taxon>Allokutzneria</taxon>
    </lineage>
</organism>
<dbReference type="Pfam" id="PF10101">
    <property type="entry name" value="DUF2339"/>
    <property type="match status" value="1"/>
</dbReference>
<keyword evidence="1" id="KW-0472">Membrane</keyword>
<gene>
    <name evidence="2" type="ORF">GCM10022247_52540</name>
</gene>
<feature type="transmembrane region" description="Helical" evidence="1">
    <location>
        <begin position="526"/>
        <end position="546"/>
    </location>
</feature>
<sequence>MHNDGDRLLGLAEEIDDLRRRLGRVGGELRALRVDLGAESLGTENLGAEPLEQPALEQPVPEPVIPPQPQPQPASVWDSRPPMIQFGPAQEPARTPSLAAAWSTALGKEGAGSRLLAWVGGAVTLLGIVLLLVLAIQRGWLGPLPRVLVGAAFGAGLVGAGLWLHRNPVGRTGAFALAATGIATLYLDAIAATTLYEYLPQLGGLAAGLLIAVAGLLLAARWDSSLLAAAVVVGCAVCAPLITKGFTPELVTFLLVLQIATVPVQLRRDWSALAVAAGVPPLIASVLSTLRNPFVATNPNTIVAVVAGVVGIGLALLVLHRRPKDSAALALLVASVVPALVAALTLPRGEAVIVSGGTAFVMLGVWGAGRWLPGRAGDLAGLAGLVAALQATVTHFDGTARGAALLGEALLLLFVARWGRSLIALAGGLVFGFLGGFAAVARDLPLPLLLRVTERTTGQLAGAFAVAVLIVAVALVLPWVANKLGELRAPSEALAPWLIAGVIALYGAAGAVLSATLLIVPGRTGFLVGHVAITVSWTVVALVLLVRGISVTAMRVSGLVLVGAAVVKLILFDLSTLDGMARVVAFLGAGLVLLAAGTRYARLVGAQQAG</sequence>
<name>A0ABP7T6W3_9PSEU</name>
<feature type="transmembrane region" description="Helical" evidence="1">
    <location>
        <begin position="302"/>
        <end position="319"/>
    </location>
</feature>
<feature type="transmembrane region" description="Helical" evidence="1">
    <location>
        <begin position="422"/>
        <end position="441"/>
    </location>
</feature>
<proteinExistence type="predicted"/>
<reference evidence="3" key="1">
    <citation type="journal article" date="2019" name="Int. J. Syst. Evol. Microbiol.">
        <title>The Global Catalogue of Microorganisms (GCM) 10K type strain sequencing project: providing services to taxonomists for standard genome sequencing and annotation.</title>
        <authorList>
            <consortium name="The Broad Institute Genomics Platform"/>
            <consortium name="The Broad Institute Genome Sequencing Center for Infectious Disease"/>
            <person name="Wu L."/>
            <person name="Ma J."/>
        </authorList>
    </citation>
    <scope>NUCLEOTIDE SEQUENCE [LARGE SCALE GENOMIC DNA]</scope>
    <source>
        <strain evidence="3">JCM 17342</strain>
    </source>
</reference>
<dbReference type="RefSeq" id="WP_344879936.1">
    <property type="nucleotide sequence ID" value="NZ_BAABAL010000018.1"/>
</dbReference>
<feature type="transmembrane region" description="Helical" evidence="1">
    <location>
        <begin position="558"/>
        <end position="577"/>
    </location>
</feature>